<dbReference type="InParanoid" id="A0A1S0TVN6"/>
<accession>A0A1S0TVN6</accession>
<gene>
    <name evidence="1" type="ORF">LOAG_07734</name>
</gene>
<protein>
    <submittedName>
        <fullName evidence="1">Uncharacterized protein</fullName>
    </submittedName>
</protein>
<evidence type="ECO:0000313" key="1">
    <source>
        <dbReference type="EMBL" id="EFO20753.1"/>
    </source>
</evidence>
<dbReference type="AlphaFoldDB" id="A0A1S0TVN6"/>
<dbReference type="RefSeq" id="XP_003143315.1">
    <property type="nucleotide sequence ID" value="XM_003143267.1"/>
</dbReference>
<proteinExistence type="predicted"/>
<dbReference type="GeneID" id="9945159"/>
<dbReference type="CTD" id="9945159"/>
<sequence>MSSCEVNNLSQNIKNDLVCYLATYKRDEMMHLKILFHSIVNELSMDDLFQTGMKILSVKLRSALADSVEGKEVSVLPYSNSCFQKTKNKQEGYVGDIGQGSTI</sequence>
<dbReference type="EMBL" id="JH712084">
    <property type="protein sequence ID" value="EFO20753.1"/>
    <property type="molecule type" value="Genomic_DNA"/>
</dbReference>
<name>A0A1S0TVN6_LOALO</name>
<reference evidence="1" key="1">
    <citation type="submission" date="2012-04" db="EMBL/GenBank/DDBJ databases">
        <title>The Genome Sequence of Loa loa.</title>
        <authorList>
            <consortium name="The Broad Institute Genome Sequencing Platform"/>
            <consortium name="Broad Institute Genome Sequencing Center for Infectious Disease"/>
            <person name="Nutman T.B."/>
            <person name="Fink D.L."/>
            <person name="Russ C."/>
            <person name="Young S."/>
            <person name="Zeng Q."/>
            <person name="Gargeya S."/>
            <person name="Alvarado L."/>
            <person name="Berlin A."/>
            <person name="Chapman S.B."/>
            <person name="Chen Z."/>
            <person name="Freedman E."/>
            <person name="Gellesch M."/>
            <person name="Goldberg J."/>
            <person name="Griggs A."/>
            <person name="Gujja S."/>
            <person name="Heilman E.R."/>
            <person name="Heiman D."/>
            <person name="Howarth C."/>
            <person name="Mehta T."/>
            <person name="Neiman D."/>
            <person name="Pearson M."/>
            <person name="Roberts A."/>
            <person name="Saif S."/>
            <person name="Shea T."/>
            <person name="Shenoy N."/>
            <person name="Sisk P."/>
            <person name="Stolte C."/>
            <person name="Sykes S."/>
            <person name="White J."/>
            <person name="Yandava C."/>
            <person name="Haas B."/>
            <person name="Henn M.R."/>
            <person name="Nusbaum C."/>
            <person name="Birren B."/>
        </authorList>
    </citation>
    <scope>NUCLEOTIDE SEQUENCE [LARGE SCALE GENOMIC DNA]</scope>
</reference>
<dbReference type="KEGG" id="loa:LOAG_07734"/>
<organism evidence="1">
    <name type="scientific">Loa loa</name>
    <name type="common">Eye worm</name>
    <name type="synonym">Filaria loa</name>
    <dbReference type="NCBI Taxonomy" id="7209"/>
    <lineage>
        <taxon>Eukaryota</taxon>
        <taxon>Metazoa</taxon>
        <taxon>Ecdysozoa</taxon>
        <taxon>Nematoda</taxon>
        <taxon>Chromadorea</taxon>
        <taxon>Rhabditida</taxon>
        <taxon>Spirurina</taxon>
        <taxon>Spiruromorpha</taxon>
        <taxon>Filarioidea</taxon>
        <taxon>Onchocercidae</taxon>
        <taxon>Loa</taxon>
    </lineage>
</organism>